<dbReference type="CDD" id="cd00067">
    <property type="entry name" value="GAL4"/>
    <property type="match status" value="1"/>
</dbReference>
<dbReference type="PROSITE" id="PS00463">
    <property type="entry name" value="ZN2_CY6_FUNGAL_1"/>
    <property type="match status" value="1"/>
</dbReference>
<evidence type="ECO:0000256" key="1">
    <source>
        <dbReference type="ARBA" id="ARBA00023242"/>
    </source>
</evidence>
<feature type="domain" description="Zn(2)-C6 fungal-type" evidence="3">
    <location>
        <begin position="83"/>
        <end position="113"/>
    </location>
</feature>
<proteinExistence type="predicted"/>
<reference evidence="4 5" key="1">
    <citation type="submission" date="2016-03" db="EMBL/GenBank/DDBJ databases">
        <authorList>
            <person name="Ploux O."/>
        </authorList>
    </citation>
    <scope>NUCLEOTIDE SEQUENCE [LARGE SCALE GENOMIC DNA]</scope>
    <source>
        <strain evidence="4 5">UAMH 11012</strain>
    </source>
</reference>
<dbReference type="PRINTS" id="PR00755">
    <property type="entry name" value="AFLATOXINBRP"/>
</dbReference>
<dbReference type="PANTHER" id="PTHR47785:SF4">
    <property type="entry name" value="ZN(II)2CYS6 TRANSCRIPTION FACTOR (EUROFUNG)"/>
    <property type="match status" value="1"/>
</dbReference>
<organism evidence="4 5">
    <name type="scientific">Phialocephala subalpina</name>
    <dbReference type="NCBI Taxonomy" id="576137"/>
    <lineage>
        <taxon>Eukaryota</taxon>
        <taxon>Fungi</taxon>
        <taxon>Dikarya</taxon>
        <taxon>Ascomycota</taxon>
        <taxon>Pezizomycotina</taxon>
        <taxon>Leotiomycetes</taxon>
        <taxon>Helotiales</taxon>
        <taxon>Mollisiaceae</taxon>
        <taxon>Phialocephala</taxon>
        <taxon>Phialocephala fortinii species complex</taxon>
    </lineage>
</organism>
<dbReference type="SMART" id="SM00066">
    <property type="entry name" value="GAL4"/>
    <property type="match status" value="1"/>
</dbReference>
<dbReference type="OrthoDB" id="3532498at2759"/>
<dbReference type="InterPro" id="IPR001138">
    <property type="entry name" value="Zn2Cys6_DnaBD"/>
</dbReference>
<dbReference type="GO" id="GO:0000981">
    <property type="term" value="F:DNA-binding transcription factor activity, RNA polymerase II-specific"/>
    <property type="evidence" value="ECO:0007669"/>
    <property type="project" value="InterPro"/>
</dbReference>
<dbReference type="Pfam" id="PF00172">
    <property type="entry name" value="Zn_clus"/>
    <property type="match status" value="1"/>
</dbReference>
<evidence type="ECO:0000313" key="4">
    <source>
        <dbReference type="EMBL" id="CZR68492.1"/>
    </source>
</evidence>
<protein>
    <recommendedName>
        <fullName evidence="3">Zn(2)-C6 fungal-type domain-containing protein</fullName>
    </recommendedName>
</protein>
<evidence type="ECO:0000259" key="3">
    <source>
        <dbReference type="PROSITE" id="PS50048"/>
    </source>
</evidence>
<dbReference type="Gene3D" id="4.10.240.10">
    <property type="entry name" value="Zn(2)-C6 fungal-type DNA-binding domain"/>
    <property type="match status" value="1"/>
</dbReference>
<dbReference type="InterPro" id="IPR053181">
    <property type="entry name" value="EcdB-like_regulator"/>
</dbReference>
<dbReference type="GO" id="GO:0008270">
    <property type="term" value="F:zinc ion binding"/>
    <property type="evidence" value="ECO:0007669"/>
    <property type="project" value="InterPro"/>
</dbReference>
<name>A0A1L7XTY8_9HELO</name>
<dbReference type="PANTHER" id="PTHR47785">
    <property type="entry name" value="ZN(II)2CYS6 TRANSCRIPTION FACTOR (EUROFUNG)-RELATED-RELATED"/>
    <property type="match status" value="1"/>
</dbReference>
<evidence type="ECO:0000256" key="2">
    <source>
        <dbReference type="SAM" id="MobiDB-lite"/>
    </source>
</evidence>
<feature type="region of interest" description="Disordered" evidence="2">
    <location>
        <begin position="28"/>
        <end position="67"/>
    </location>
</feature>
<dbReference type="CDD" id="cd12148">
    <property type="entry name" value="fungal_TF_MHR"/>
    <property type="match status" value="1"/>
</dbReference>
<dbReference type="SUPFAM" id="SSF57701">
    <property type="entry name" value="Zn2/Cys6 DNA-binding domain"/>
    <property type="match status" value="1"/>
</dbReference>
<dbReference type="STRING" id="576137.A0A1L7XTY8"/>
<dbReference type="EMBL" id="FJOG01000056">
    <property type="protein sequence ID" value="CZR68492.1"/>
    <property type="molecule type" value="Genomic_DNA"/>
</dbReference>
<sequence>MSSTPLSLSSIFCPPWWIVARGATEHRSRKNSLEPSMEAPQEANPQKRRKTTGKRDTPENGAADGESLGLLRKHRTQNRASSACETCRHKKVRCDESFPTCAYCKRHGFRCEYQVPKKEKYVGNAKPQPQLLTAFCSDEKLISQLAERLAQVEEKLAILSASNESRSQDTIGFERFEKDWGRSFHEVATPSSAIGTYLNTVLLSPAATVEKHSPAETTTASIDNGRDHDRRHLGTFGDYQTQVVDALPKVQSGQWTPFACEESRPPLPNLLSNSVPTEHSHILPLLEHFFEHVRPLYPIICDVVTLKMASEVAVRGFQDDLWSSIILILIALSKAYKTPLSPETGLADFQHALGILNRLSVECSLEYAQAQILAALFLLKKGRLLNFWSYLHEGCTTLYAMIRRDEETRRDRSPDDIKTTLRLYWIIYNLERDLHNEVYRFPRSLLFHLEDHLALPLGCDEPDTAHLKTVTRTTYTYFLAEMSLKAIISRILEAPDLKHFSNKTLLGHIGSSPLIQELKTQVEAWEVSVPTFLEWSPQPRKGASVPAGNRLKLLYWFARFSLSRPLIMHVLDDPSYSIPFHEWTFFQDGLLAGLNMVKVAVLEERDVDAIMGNRRAPSRIP</sequence>
<evidence type="ECO:0000313" key="5">
    <source>
        <dbReference type="Proteomes" id="UP000184330"/>
    </source>
</evidence>
<dbReference type="InterPro" id="IPR036864">
    <property type="entry name" value="Zn2-C6_fun-type_DNA-bd_sf"/>
</dbReference>
<keyword evidence="1" id="KW-0539">Nucleus</keyword>
<dbReference type="Proteomes" id="UP000184330">
    <property type="component" value="Unassembled WGS sequence"/>
</dbReference>
<accession>A0A1L7XTY8</accession>
<gene>
    <name evidence="4" type="ORF">PAC_18391</name>
</gene>
<dbReference type="PROSITE" id="PS50048">
    <property type="entry name" value="ZN2_CY6_FUNGAL_2"/>
    <property type="match status" value="1"/>
</dbReference>
<keyword evidence="5" id="KW-1185">Reference proteome</keyword>
<dbReference type="AlphaFoldDB" id="A0A1L7XTY8"/>